<reference evidence="3 4" key="1">
    <citation type="submission" date="2016-11" db="EMBL/GenBank/DDBJ databases">
        <authorList>
            <person name="Varghese N."/>
            <person name="Submissions S."/>
        </authorList>
    </citation>
    <scope>NUCLEOTIDE SEQUENCE [LARGE SCALE GENOMIC DNA]</scope>
    <source>
        <strain evidence="3 4">CGMCC 1.12174</strain>
        <strain evidence="2 5">DSM 26351</strain>
    </source>
</reference>
<evidence type="ECO:0000313" key="4">
    <source>
        <dbReference type="Proteomes" id="UP000184031"/>
    </source>
</evidence>
<evidence type="ECO:0000313" key="5">
    <source>
        <dbReference type="Proteomes" id="UP000198940"/>
    </source>
</evidence>
<dbReference type="Proteomes" id="UP000198940">
    <property type="component" value="Unassembled WGS sequence"/>
</dbReference>
<dbReference type="PANTHER" id="PTHR36434:SF1">
    <property type="entry name" value="MEMBRANE PROTEASE YUGP-RELATED"/>
    <property type="match status" value="1"/>
</dbReference>
<dbReference type="EMBL" id="FRAT01000001">
    <property type="protein sequence ID" value="SHK08375.1"/>
    <property type="molecule type" value="Genomic_DNA"/>
</dbReference>
<comment type="caution">
    <text evidence="3">The sequence shown here is derived from an EMBL/GenBank/DDBJ whole genome shotgun (WGS) entry which is preliminary data.</text>
</comment>
<evidence type="ECO:0000256" key="1">
    <source>
        <dbReference type="SAM" id="Phobius"/>
    </source>
</evidence>
<feature type="transmembrane region" description="Helical" evidence="1">
    <location>
        <begin position="117"/>
        <end position="142"/>
    </location>
</feature>
<name>A0A1M6PKF5_9FLAO</name>
<sequence>MMTYYILIGAIALVSWLVSNQLKSKFKKYSQVHLRNGMSGAEIAQKMLDDHGIRDVKVISTPGMLTDHYNPKNKTVNLSEGVYNQRNAAAAAVAAHECGHAVQHAQAYEWLTMRSKLVPVVSVTSGMSTWVVFGGIALMAATGVAGGIGFYIAVAGLIMMGFATLFSFITLPVEYDASKRALVWLKQKNMVSQQEYAGAEDALKWAARTYLVAAIGALASLLYWALQVFGSRD</sequence>
<dbReference type="AlphaFoldDB" id="A0A1M6PKF5"/>
<dbReference type="EMBL" id="FOKU01000001">
    <property type="protein sequence ID" value="SFB67049.1"/>
    <property type="molecule type" value="Genomic_DNA"/>
</dbReference>
<proteinExistence type="predicted"/>
<keyword evidence="5" id="KW-1185">Reference proteome</keyword>
<gene>
    <name evidence="2" type="ORF">SAMN04487891_101212</name>
    <name evidence="3" type="ORF">SAMN05216293_0216</name>
</gene>
<accession>A0A1M6PKF5</accession>
<dbReference type="PANTHER" id="PTHR36434">
    <property type="entry name" value="MEMBRANE PROTEASE YUGP-RELATED"/>
    <property type="match status" value="1"/>
</dbReference>
<dbReference type="Proteomes" id="UP000184031">
    <property type="component" value="Unassembled WGS sequence"/>
</dbReference>
<organism evidence="3 4">
    <name type="scientific">Flagellimonas taeanensis</name>
    <dbReference type="NCBI Taxonomy" id="1005926"/>
    <lineage>
        <taxon>Bacteria</taxon>
        <taxon>Pseudomonadati</taxon>
        <taxon>Bacteroidota</taxon>
        <taxon>Flavobacteriia</taxon>
        <taxon>Flavobacteriales</taxon>
        <taxon>Flavobacteriaceae</taxon>
        <taxon>Flagellimonas</taxon>
    </lineage>
</organism>
<dbReference type="Pfam" id="PF04298">
    <property type="entry name" value="Zn_peptidase_2"/>
    <property type="match status" value="1"/>
</dbReference>
<dbReference type="InterPro" id="IPR007395">
    <property type="entry name" value="Zn_peptidase_2"/>
</dbReference>
<evidence type="ECO:0000313" key="2">
    <source>
        <dbReference type="EMBL" id="SFB67049.1"/>
    </source>
</evidence>
<feature type="transmembrane region" description="Helical" evidence="1">
    <location>
        <begin position="210"/>
        <end position="230"/>
    </location>
</feature>
<dbReference type="OrthoDB" id="9784298at2"/>
<dbReference type="RefSeq" id="WP_072875964.1">
    <property type="nucleotide sequence ID" value="NZ_FOKU01000001.1"/>
</dbReference>
<evidence type="ECO:0000313" key="3">
    <source>
        <dbReference type="EMBL" id="SHK08375.1"/>
    </source>
</evidence>
<protein>
    <recommendedName>
        <fullName evidence="6">Zinc metallopeptidase</fullName>
    </recommendedName>
</protein>
<evidence type="ECO:0008006" key="6">
    <source>
        <dbReference type="Google" id="ProtNLM"/>
    </source>
</evidence>
<keyword evidence="1" id="KW-1133">Transmembrane helix</keyword>
<keyword evidence="1" id="KW-0812">Transmembrane</keyword>
<keyword evidence="1" id="KW-0472">Membrane</keyword>
<feature type="transmembrane region" description="Helical" evidence="1">
    <location>
        <begin position="6"/>
        <end position="22"/>
    </location>
</feature>
<feature type="transmembrane region" description="Helical" evidence="1">
    <location>
        <begin position="148"/>
        <end position="171"/>
    </location>
</feature>